<dbReference type="Proteomes" id="UP000615755">
    <property type="component" value="Unassembled WGS sequence"/>
</dbReference>
<accession>A0ABR9EFZ7</accession>
<gene>
    <name evidence="2" type="ORF">PAUR_a4526</name>
</gene>
<keyword evidence="3" id="KW-1185">Reference proteome</keyword>
<sequence length="162" mass="18426">MKTVILTAIAAVVTLTSVTAEARRNCPGGQGYWDVEVRNVRVCDTETQTYTETKRHCGYQGTIWLGHLWNQPDFPLPMTRYVTGSSVLDESKSCPGSQYKHETGTYWYTKPDGFKTIDWYKYTGSIGLTSNQLKTSTHTRTVETNCRTEQKVTRVYRCGHQP</sequence>
<feature type="chain" id="PRO_5046619609" evidence="1">
    <location>
        <begin position="23"/>
        <end position="162"/>
    </location>
</feature>
<dbReference type="EMBL" id="AQGV01000014">
    <property type="protein sequence ID" value="MBE0369923.1"/>
    <property type="molecule type" value="Genomic_DNA"/>
</dbReference>
<name>A0ABR9EFZ7_9GAMM</name>
<comment type="caution">
    <text evidence="2">The sequence shown here is derived from an EMBL/GenBank/DDBJ whole genome shotgun (WGS) entry which is preliminary data.</text>
</comment>
<evidence type="ECO:0000313" key="3">
    <source>
        <dbReference type="Proteomes" id="UP000615755"/>
    </source>
</evidence>
<dbReference type="RefSeq" id="WP_192509104.1">
    <property type="nucleotide sequence ID" value="NZ_AQGV01000014.1"/>
</dbReference>
<organism evidence="2 3">
    <name type="scientific">Pseudoalteromonas aurantia 208</name>
    <dbReference type="NCBI Taxonomy" id="1314867"/>
    <lineage>
        <taxon>Bacteria</taxon>
        <taxon>Pseudomonadati</taxon>
        <taxon>Pseudomonadota</taxon>
        <taxon>Gammaproteobacteria</taxon>
        <taxon>Alteromonadales</taxon>
        <taxon>Pseudoalteromonadaceae</taxon>
        <taxon>Pseudoalteromonas</taxon>
    </lineage>
</organism>
<evidence type="ECO:0000313" key="2">
    <source>
        <dbReference type="EMBL" id="MBE0369923.1"/>
    </source>
</evidence>
<keyword evidence="1" id="KW-0732">Signal</keyword>
<feature type="signal peptide" evidence="1">
    <location>
        <begin position="1"/>
        <end position="22"/>
    </location>
</feature>
<evidence type="ECO:0000256" key="1">
    <source>
        <dbReference type="SAM" id="SignalP"/>
    </source>
</evidence>
<proteinExistence type="predicted"/>
<protein>
    <submittedName>
        <fullName evidence="2">Uncharacterized protein</fullName>
    </submittedName>
</protein>
<reference evidence="2 3" key="1">
    <citation type="submission" date="2015-03" db="EMBL/GenBank/DDBJ databases">
        <title>Genome sequence of Pseudoalteromonas aurantia.</title>
        <authorList>
            <person name="Xie B.-B."/>
            <person name="Rong J.-C."/>
            <person name="Qin Q.-L."/>
            <person name="Zhang Y.-Z."/>
        </authorList>
    </citation>
    <scope>NUCLEOTIDE SEQUENCE [LARGE SCALE GENOMIC DNA]</scope>
    <source>
        <strain evidence="2 3">208</strain>
    </source>
</reference>